<dbReference type="AlphaFoldDB" id="A0AAN6WKR5"/>
<proteinExistence type="predicted"/>
<gene>
    <name evidence="1" type="ORF">QBC35DRAFT_457563</name>
</gene>
<dbReference type="Proteomes" id="UP001302126">
    <property type="component" value="Unassembled WGS sequence"/>
</dbReference>
<dbReference type="EMBL" id="MU864728">
    <property type="protein sequence ID" value="KAK4182172.1"/>
    <property type="molecule type" value="Genomic_DNA"/>
</dbReference>
<protein>
    <submittedName>
        <fullName evidence="1">Acyl-CoA N-acyltransferase</fullName>
    </submittedName>
</protein>
<evidence type="ECO:0000313" key="1">
    <source>
        <dbReference type="EMBL" id="KAK4182172.1"/>
    </source>
</evidence>
<sequence>MSSSNAFALREATPADLDDITRIHIERRLHRGAVRALYCFPKRNEYPADYWRWSKQWYQDVLDQPEKYLVHNLAVLTKVVTHPGLDERKDVNIAHFEAFGNAAGQRFPHILLTVGEEPSQPLLLGCASWISPTGRGHDAGALGHGPPKGQGWPVTLCASPMGELLYKYLGIKTIATEFVQVEGEEESLESAVMAWES</sequence>
<name>A0AAN6WKR5_9PEZI</name>
<organism evidence="1 2">
    <name type="scientific">Podospora australis</name>
    <dbReference type="NCBI Taxonomy" id="1536484"/>
    <lineage>
        <taxon>Eukaryota</taxon>
        <taxon>Fungi</taxon>
        <taxon>Dikarya</taxon>
        <taxon>Ascomycota</taxon>
        <taxon>Pezizomycotina</taxon>
        <taxon>Sordariomycetes</taxon>
        <taxon>Sordariomycetidae</taxon>
        <taxon>Sordariales</taxon>
        <taxon>Podosporaceae</taxon>
        <taxon>Podospora</taxon>
    </lineage>
</organism>
<reference evidence="1" key="2">
    <citation type="submission" date="2023-05" db="EMBL/GenBank/DDBJ databases">
        <authorList>
            <consortium name="Lawrence Berkeley National Laboratory"/>
            <person name="Steindorff A."/>
            <person name="Hensen N."/>
            <person name="Bonometti L."/>
            <person name="Westerberg I."/>
            <person name="Brannstrom I.O."/>
            <person name="Guillou S."/>
            <person name="Cros-Aarteil S."/>
            <person name="Calhoun S."/>
            <person name="Haridas S."/>
            <person name="Kuo A."/>
            <person name="Mondo S."/>
            <person name="Pangilinan J."/>
            <person name="Riley R."/>
            <person name="Labutti K."/>
            <person name="Andreopoulos B."/>
            <person name="Lipzen A."/>
            <person name="Chen C."/>
            <person name="Yanf M."/>
            <person name="Daum C."/>
            <person name="Ng V."/>
            <person name="Clum A."/>
            <person name="Ohm R."/>
            <person name="Martin F."/>
            <person name="Silar P."/>
            <person name="Natvig D."/>
            <person name="Lalanne C."/>
            <person name="Gautier V."/>
            <person name="Ament-Velasquez S.L."/>
            <person name="Kruys A."/>
            <person name="Hutchinson M.I."/>
            <person name="Powell A.J."/>
            <person name="Barry K."/>
            <person name="Miller A.N."/>
            <person name="Grigoriev I.V."/>
            <person name="Debuchy R."/>
            <person name="Gladieux P."/>
            <person name="Thoren M.H."/>
            <person name="Johannesson H."/>
        </authorList>
    </citation>
    <scope>NUCLEOTIDE SEQUENCE</scope>
    <source>
        <strain evidence="1">PSN309</strain>
    </source>
</reference>
<evidence type="ECO:0000313" key="2">
    <source>
        <dbReference type="Proteomes" id="UP001302126"/>
    </source>
</evidence>
<reference evidence="1" key="1">
    <citation type="journal article" date="2023" name="Mol. Phylogenet. Evol.">
        <title>Genome-scale phylogeny and comparative genomics of the fungal order Sordariales.</title>
        <authorList>
            <person name="Hensen N."/>
            <person name="Bonometti L."/>
            <person name="Westerberg I."/>
            <person name="Brannstrom I.O."/>
            <person name="Guillou S."/>
            <person name="Cros-Aarteil S."/>
            <person name="Calhoun S."/>
            <person name="Haridas S."/>
            <person name="Kuo A."/>
            <person name="Mondo S."/>
            <person name="Pangilinan J."/>
            <person name="Riley R."/>
            <person name="LaButti K."/>
            <person name="Andreopoulos B."/>
            <person name="Lipzen A."/>
            <person name="Chen C."/>
            <person name="Yan M."/>
            <person name="Daum C."/>
            <person name="Ng V."/>
            <person name="Clum A."/>
            <person name="Steindorff A."/>
            <person name="Ohm R.A."/>
            <person name="Martin F."/>
            <person name="Silar P."/>
            <person name="Natvig D.O."/>
            <person name="Lalanne C."/>
            <person name="Gautier V."/>
            <person name="Ament-Velasquez S.L."/>
            <person name="Kruys A."/>
            <person name="Hutchinson M.I."/>
            <person name="Powell A.J."/>
            <person name="Barry K."/>
            <person name="Miller A.N."/>
            <person name="Grigoriev I.V."/>
            <person name="Debuchy R."/>
            <person name="Gladieux P."/>
            <person name="Hiltunen Thoren M."/>
            <person name="Johannesson H."/>
        </authorList>
    </citation>
    <scope>NUCLEOTIDE SEQUENCE</scope>
    <source>
        <strain evidence="1">PSN309</strain>
    </source>
</reference>
<keyword evidence="2" id="KW-1185">Reference proteome</keyword>
<comment type="caution">
    <text evidence="1">The sequence shown here is derived from an EMBL/GenBank/DDBJ whole genome shotgun (WGS) entry which is preliminary data.</text>
</comment>
<accession>A0AAN6WKR5</accession>